<keyword evidence="1" id="KW-1133">Transmembrane helix</keyword>
<dbReference type="Pfam" id="PF09850">
    <property type="entry name" value="DotU"/>
    <property type="match status" value="1"/>
</dbReference>
<name>A0A4R1PZC7_9GAMM</name>
<dbReference type="PANTHER" id="PTHR38033:SF1">
    <property type="entry name" value="DOTU FAMILY TYPE IV_VI SECRETION SYSTEM PROTEIN"/>
    <property type="match status" value="1"/>
</dbReference>
<organism evidence="3 4">
    <name type="scientific">Azotobacter chroococcum</name>
    <dbReference type="NCBI Taxonomy" id="353"/>
    <lineage>
        <taxon>Bacteria</taxon>
        <taxon>Pseudomonadati</taxon>
        <taxon>Pseudomonadota</taxon>
        <taxon>Gammaproteobacteria</taxon>
        <taxon>Pseudomonadales</taxon>
        <taxon>Pseudomonadaceae</taxon>
        <taxon>Azotobacter</taxon>
    </lineage>
</organism>
<evidence type="ECO:0000313" key="3">
    <source>
        <dbReference type="EMBL" id="TCL33374.1"/>
    </source>
</evidence>
<gene>
    <name evidence="3" type="ORF">EV691_10448</name>
</gene>
<reference evidence="3 4" key="1">
    <citation type="submission" date="2019-03" db="EMBL/GenBank/DDBJ databases">
        <title>Genomic Encyclopedia of Type Strains, Phase IV (KMG-IV): sequencing the most valuable type-strain genomes for metagenomic binning, comparative biology and taxonomic classification.</title>
        <authorList>
            <person name="Goeker M."/>
        </authorList>
    </citation>
    <scope>NUCLEOTIDE SEQUENCE [LARGE SCALE GENOMIC DNA]</scope>
    <source>
        <strain evidence="3 4">DSM 2286</strain>
    </source>
</reference>
<dbReference type="Gene3D" id="1.25.40.590">
    <property type="entry name" value="Type IV / VI secretion system, DotU"/>
    <property type="match status" value="1"/>
</dbReference>
<dbReference type="Proteomes" id="UP000295169">
    <property type="component" value="Unassembled WGS sequence"/>
</dbReference>
<dbReference type="EMBL" id="SMMU01000004">
    <property type="protein sequence ID" value="TCL33374.1"/>
    <property type="molecule type" value="Genomic_DNA"/>
</dbReference>
<keyword evidence="1" id="KW-0472">Membrane</keyword>
<feature type="domain" description="Type IV / VI secretion system DotU" evidence="2">
    <location>
        <begin position="40"/>
        <end position="227"/>
    </location>
</feature>
<protein>
    <submittedName>
        <fullName evidence="3">Type VI secretion system protein ImpK</fullName>
    </submittedName>
</protein>
<keyword evidence="1" id="KW-0812">Transmembrane</keyword>
<evidence type="ECO:0000313" key="4">
    <source>
        <dbReference type="Proteomes" id="UP000295169"/>
    </source>
</evidence>
<sequence>MVEQEMDPYAPGPGEAPLSSAFGQAWREWLAVRRELEDEEAGEAERVARLAEQAGRIARRLWRSAFAGAGDAPHQVKEVVYAFVALVDETLLFSPWPGQAAWQEKPLELRLYGSRKAGERIPLAIRKILDERAPATRDLANVYLQCLILGFQGHLRGPRGQALHEKWRHALFDFAWLREPAMPDAVELIGRPAAVAPVRLPVRRSLPDGLRLGLAILGMAVLLTLLGHLFWRDIARSLEPVLSAEVTLAPERTP</sequence>
<evidence type="ECO:0000259" key="2">
    <source>
        <dbReference type="Pfam" id="PF09850"/>
    </source>
</evidence>
<dbReference type="RefSeq" id="WP_131300667.1">
    <property type="nucleotide sequence ID" value="NZ_JBHLST010000117.1"/>
</dbReference>
<dbReference type="AlphaFoldDB" id="A0A4R1PZC7"/>
<dbReference type="PANTHER" id="PTHR38033">
    <property type="entry name" value="MEMBRANE PROTEIN-RELATED"/>
    <property type="match status" value="1"/>
</dbReference>
<dbReference type="InterPro" id="IPR038522">
    <property type="entry name" value="T4/T6SS_DotU_sf"/>
</dbReference>
<evidence type="ECO:0000256" key="1">
    <source>
        <dbReference type="SAM" id="Phobius"/>
    </source>
</evidence>
<feature type="transmembrane region" description="Helical" evidence="1">
    <location>
        <begin position="209"/>
        <end position="231"/>
    </location>
</feature>
<comment type="caution">
    <text evidence="3">The sequence shown here is derived from an EMBL/GenBank/DDBJ whole genome shotgun (WGS) entry which is preliminary data.</text>
</comment>
<dbReference type="NCBIfam" id="TIGR03349">
    <property type="entry name" value="IV_VI_DotU"/>
    <property type="match status" value="1"/>
</dbReference>
<accession>A0A4R1PZC7</accession>
<proteinExistence type="predicted"/>
<dbReference type="InterPro" id="IPR017732">
    <property type="entry name" value="T4/T6SS_DotU"/>
</dbReference>